<evidence type="ECO:0000256" key="6">
    <source>
        <dbReference type="ARBA" id="ARBA00023136"/>
    </source>
</evidence>
<evidence type="ECO:0000256" key="7">
    <source>
        <dbReference type="RuleBase" id="RU000477"/>
    </source>
</evidence>
<dbReference type="PROSITE" id="PS00221">
    <property type="entry name" value="MIP"/>
    <property type="match status" value="1"/>
</dbReference>
<comment type="subcellular location">
    <subcellularLocation>
        <location evidence="1">Membrane</location>
        <topology evidence="1">Multi-pass membrane protein</topology>
    </subcellularLocation>
</comment>
<dbReference type="InterPro" id="IPR022357">
    <property type="entry name" value="MIP_CS"/>
</dbReference>
<keyword evidence="5 8" id="KW-1133">Transmembrane helix</keyword>
<organism evidence="9 10">
    <name type="scientific">Kocuria tytonis</name>
    <dbReference type="NCBI Taxonomy" id="2054280"/>
    <lineage>
        <taxon>Bacteria</taxon>
        <taxon>Bacillati</taxon>
        <taxon>Actinomycetota</taxon>
        <taxon>Actinomycetes</taxon>
        <taxon>Micrococcales</taxon>
        <taxon>Micrococcaceae</taxon>
        <taxon>Kocuria</taxon>
    </lineage>
</organism>
<keyword evidence="6 8" id="KW-0472">Membrane</keyword>
<gene>
    <name evidence="9" type="ORF">C1C97_001300</name>
</gene>
<evidence type="ECO:0000313" key="9">
    <source>
        <dbReference type="EMBL" id="RKQ36346.1"/>
    </source>
</evidence>
<dbReference type="InterPro" id="IPR023271">
    <property type="entry name" value="Aquaporin-like"/>
</dbReference>
<dbReference type="SUPFAM" id="SSF81338">
    <property type="entry name" value="Aquaporin-like"/>
    <property type="match status" value="1"/>
</dbReference>
<dbReference type="Pfam" id="PF00230">
    <property type="entry name" value="MIP"/>
    <property type="match status" value="1"/>
</dbReference>
<dbReference type="PRINTS" id="PR00783">
    <property type="entry name" value="MINTRINSICP"/>
</dbReference>
<feature type="transmembrane region" description="Helical" evidence="8">
    <location>
        <begin position="228"/>
        <end position="248"/>
    </location>
</feature>
<dbReference type="EMBL" id="PNJG02000001">
    <property type="protein sequence ID" value="RKQ36346.1"/>
    <property type="molecule type" value="Genomic_DNA"/>
</dbReference>
<reference evidence="9 10" key="1">
    <citation type="submission" date="2018-10" db="EMBL/GenBank/DDBJ databases">
        <title>Kocuria tytouropygialis sp. nov., isolated from the uropygial gland of an American barn owl (Tyto furcata).</title>
        <authorList>
            <person name="Braun M.S."/>
            <person name="Wang E."/>
            <person name="Zimmermann S."/>
            <person name="Wagner H."/>
            <person name="Wink M."/>
        </authorList>
    </citation>
    <scope>NUCLEOTIDE SEQUENCE [LARGE SCALE GENOMIC DNA]</scope>
    <source>
        <strain evidence="9 10">442</strain>
    </source>
</reference>
<dbReference type="PANTHER" id="PTHR43829:SF9">
    <property type="entry name" value="AQUAPORIN-9"/>
    <property type="match status" value="1"/>
</dbReference>
<keyword evidence="3 7" id="KW-0813">Transport</keyword>
<feature type="transmembrane region" description="Helical" evidence="8">
    <location>
        <begin position="12"/>
        <end position="34"/>
    </location>
</feature>
<feature type="transmembrane region" description="Helical" evidence="8">
    <location>
        <begin position="46"/>
        <end position="65"/>
    </location>
</feature>
<accession>A0A495A8I0</accession>
<evidence type="ECO:0000256" key="8">
    <source>
        <dbReference type="SAM" id="Phobius"/>
    </source>
</evidence>
<dbReference type="Gene3D" id="1.20.1080.10">
    <property type="entry name" value="Glycerol uptake facilitator protein"/>
    <property type="match status" value="1"/>
</dbReference>
<dbReference type="GO" id="GO:0015254">
    <property type="term" value="F:glycerol channel activity"/>
    <property type="evidence" value="ECO:0007669"/>
    <property type="project" value="TreeGrafter"/>
</dbReference>
<dbReference type="AlphaFoldDB" id="A0A495A8I0"/>
<dbReference type="InterPro" id="IPR000425">
    <property type="entry name" value="MIP"/>
</dbReference>
<name>A0A495A8I0_9MICC</name>
<feature type="transmembrane region" description="Helical" evidence="8">
    <location>
        <begin position="151"/>
        <end position="169"/>
    </location>
</feature>
<keyword evidence="10" id="KW-1185">Reference proteome</keyword>
<evidence type="ECO:0000313" key="10">
    <source>
        <dbReference type="Proteomes" id="UP000249516"/>
    </source>
</evidence>
<dbReference type="OrthoDB" id="9807293at2"/>
<dbReference type="PANTHER" id="PTHR43829">
    <property type="entry name" value="AQUAPORIN OR AQUAGLYCEROPORIN RELATED"/>
    <property type="match status" value="1"/>
</dbReference>
<dbReference type="Proteomes" id="UP000249516">
    <property type="component" value="Unassembled WGS sequence"/>
</dbReference>
<dbReference type="GO" id="GO:0005886">
    <property type="term" value="C:plasma membrane"/>
    <property type="evidence" value="ECO:0007669"/>
    <property type="project" value="TreeGrafter"/>
</dbReference>
<feature type="transmembrane region" description="Helical" evidence="8">
    <location>
        <begin position="175"/>
        <end position="199"/>
    </location>
</feature>
<dbReference type="InterPro" id="IPR050363">
    <property type="entry name" value="MIP/Aquaporin"/>
</dbReference>
<proteinExistence type="inferred from homology"/>
<protein>
    <submittedName>
        <fullName evidence="9">Aquaporin family protein</fullName>
    </submittedName>
</protein>
<evidence type="ECO:0000256" key="2">
    <source>
        <dbReference type="ARBA" id="ARBA00006175"/>
    </source>
</evidence>
<feature type="transmembrane region" description="Helical" evidence="8">
    <location>
        <begin position="99"/>
        <end position="120"/>
    </location>
</feature>
<comment type="caution">
    <text evidence="9">The sequence shown here is derived from an EMBL/GenBank/DDBJ whole genome shotgun (WGS) entry which is preliminary data.</text>
</comment>
<evidence type="ECO:0000256" key="5">
    <source>
        <dbReference type="ARBA" id="ARBA00022989"/>
    </source>
</evidence>
<evidence type="ECO:0000256" key="4">
    <source>
        <dbReference type="ARBA" id="ARBA00022692"/>
    </source>
</evidence>
<keyword evidence="4 7" id="KW-0812">Transmembrane</keyword>
<evidence type="ECO:0000256" key="3">
    <source>
        <dbReference type="ARBA" id="ARBA00022448"/>
    </source>
</evidence>
<evidence type="ECO:0000256" key="1">
    <source>
        <dbReference type="ARBA" id="ARBA00004141"/>
    </source>
</evidence>
<comment type="similarity">
    <text evidence="2 7">Belongs to the MIP/aquaporin (TC 1.A.8) family.</text>
</comment>
<sequence length="249" mass="25648">MNGVTEVALSTVFMSEAFGTAVLVLLGCGVVANVVLPRTKGNGADWLLISFGWGFAVFAAVYVAHASGAHLNPAVTVGMLAGQQSEYAPGVAITPGSTVVYLVAQFVGGLVGALVCWLAYKKHFDAAGRDGVPTIDVFSTGPEIRSTGWNFLTEVIATFVLVYVILVFGQTPSELGPLAVAVLVVAIGMSLGGPTGYAINPARDLSPRIVHSLLPIPNKLSSNWSYSWVPVLGPLVGGALAGVAAHMIG</sequence>